<dbReference type="Proteomes" id="UP001206067">
    <property type="component" value="Unassembled WGS sequence"/>
</dbReference>
<organism evidence="3 4">
    <name type="scientific">Parerythrobacter lacustris</name>
    <dbReference type="NCBI Taxonomy" id="2969984"/>
    <lineage>
        <taxon>Bacteria</taxon>
        <taxon>Pseudomonadati</taxon>
        <taxon>Pseudomonadota</taxon>
        <taxon>Alphaproteobacteria</taxon>
        <taxon>Sphingomonadales</taxon>
        <taxon>Erythrobacteraceae</taxon>
        <taxon>Parerythrobacter</taxon>
    </lineage>
</organism>
<comment type="caution">
    <text evidence="3">The sequence shown here is derived from an EMBL/GenBank/DDBJ whole genome shotgun (WGS) entry which is preliminary data.</text>
</comment>
<dbReference type="RefSeq" id="WP_257594753.1">
    <property type="nucleotide sequence ID" value="NZ_JANKHH010000003.1"/>
</dbReference>
<evidence type="ECO:0000256" key="1">
    <source>
        <dbReference type="SAM" id="MobiDB-lite"/>
    </source>
</evidence>
<evidence type="ECO:0000256" key="2">
    <source>
        <dbReference type="SAM" id="Phobius"/>
    </source>
</evidence>
<proteinExistence type="predicted"/>
<keyword evidence="2" id="KW-0812">Transmembrane</keyword>
<accession>A0ABT1XRC6</accession>
<dbReference type="EMBL" id="JANKHH010000003">
    <property type="protein sequence ID" value="MCR2832982.1"/>
    <property type="molecule type" value="Genomic_DNA"/>
</dbReference>
<feature type="region of interest" description="Disordered" evidence="1">
    <location>
        <begin position="1"/>
        <end position="22"/>
    </location>
</feature>
<name>A0ABT1XRC6_9SPHN</name>
<gene>
    <name evidence="3" type="ORF">NSO95_03415</name>
</gene>
<feature type="compositionally biased region" description="Basic and acidic residues" evidence="1">
    <location>
        <begin position="1"/>
        <end position="12"/>
    </location>
</feature>
<sequence length="50" mass="5372">MHKEGEEIHVDDTEASGGSKPGVMRWVLGISLLLAVVAMSAVWIIPALTR</sequence>
<feature type="transmembrane region" description="Helical" evidence="2">
    <location>
        <begin position="26"/>
        <end position="48"/>
    </location>
</feature>
<evidence type="ECO:0000313" key="4">
    <source>
        <dbReference type="Proteomes" id="UP001206067"/>
    </source>
</evidence>
<keyword evidence="2" id="KW-1133">Transmembrane helix</keyword>
<reference evidence="3 4" key="1">
    <citation type="submission" date="2022-08" db="EMBL/GenBank/DDBJ databases">
        <title>Polyphasic taxonomy analysis of Qipengyuania sp.RS5-5.</title>
        <authorList>
            <person name="Xamxidin M."/>
            <person name="Wu M."/>
        </authorList>
    </citation>
    <scope>NUCLEOTIDE SEQUENCE [LARGE SCALE GENOMIC DNA]</scope>
    <source>
        <strain evidence="3 4">RS5-5</strain>
    </source>
</reference>
<protein>
    <submittedName>
        <fullName evidence="3">Uncharacterized protein</fullName>
    </submittedName>
</protein>
<evidence type="ECO:0000313" key="3">
    <source>
        <dbReference type="EMBL" id="MCR2832982.1"/>
    </source>
</evidence>
<keyword evidence="2" id="KW-0472">Membrane</keyword>
<keyword evidence="4" id="KW-1185">Reference proteome</keyword>